<protein>
    <submittedName>
        <fullName evidence="2">Uncharacterized protein</fullName>
    </submittedName>
</protein>
<gene>
    <name evidence="2" type="ORF">VKT23_011911</name>
</gene>
<name>A0ABR1J7T4_9AGAR</name>
<feature type="chain" id="PRO_5046380835" evidence="1">
    <location>
        <begin position="24"/>
        <end position="190"/>
    </location>
</feature>
<keyword evidence="1" id="KW-0732">Signal</keyword>
<reference evidence="2 3" key="1">
    <citation type="submission" date="2024-01" db="EMBL/GenBank/DDBJ databases">
        <title>A draft genome for the cacao thread blight pathogen Marasmiellus scandens.</title>
        <authorList>
            <person name="Baruah I.K."/>
            <person name="Leung J."/>
            <person name="Bukari Y."/>
            <person name="Amoako-Attah I."/>
            <person name="Meinhardt L.W."/>
            <person name="Bailey B.A."/>
            <person name="Cohen S.P."/>
        </authorList>
    </citation>
    <scope>NUCLEOTIDE SEQUENCE [LARGE SCALE GENOMIC DNA]</scope>
    <source>
        <strain evidence="2 3">GH-19</strain>
    </source>
</reference>
<evidence type="ECO:0000313" key="3">
    <source>
        <dbReference type="Proteomes" id="UP001498398"/>
    </source>
</evidence>
<dbReference type="Proteomes" id="UP001498398">
    <property type="component" value="Unassembled WGS sequence"/>
</dbReference>
<organism evidence="2 3">
    <name type="scientific">Marasmiellus scandens</name>
    <dbReference type="NCBI Taxonomy" id="2682957"/>
    <lineage>
        <taxon>Eukaryota</taxon>
        <taxon>Fungi</taxon>
        <taxon>Dikarya</taxon>
        <taxon>Basidiomycota</taxon>
        <taxon>Agaricomycotina</taxon>
        <taxon>Agaricomycetes</taxon>
        <taxon>Agaricomycetidae</taxon>
        <taxon>Agaricales</taxon>
        <taxon>Marasmiineae</taxon>
        <taxon>Omphalotaceae</taxon>
        <taxon>Marasmiellus</taxon>
    </lineage>
</organism>
<sequence>MLSVKLTSIILLATLSLINPTFALPKGGGGGKGGGRGGGGRGGDGPDVGGSLLDFFTPTGGGKKSGVHCGTTDDANLDDCKFLTDPKNWGAAFAGNNNKCHYTNPFTREFNAEAYNVGCHGECCVYVARIPSDQIQDQSESIRSIAAGLMGCADTSKGKVNAVNQLENGIGICVSNGHGCGDCFDDSDFS</sequence>
<feature type="signal peptide" evidence="1">
    <location>
        <begin position="1"/>
        <end position="23"/>
    </location>
</feature>
<evidence type="ECO:0000313" key="2">
    <source>
        <dbReference type="EMBL" id="KAK7453235.1"/>
    </source>
</evidence>
<keyword evidence="3" id="KW-1185">Reference proteome</keyword>
<dbReference type="EMBL" id="JBANRG010000027">
    <property type="protein sequence ID" value="KAK7453235.1"/>
    <property type="molecule type" value="Genomic_DNA"/>
</dbReference>
<proteinExistence type="predicted"/>
<comment type="caution">
    <text evidence="2">The sequence shown here is derived from an EMBL/GenBank/DDBJ whole genome shotgun (WGS) entry which is preliminary data.</text>
</comment>
<evidence type="ECO:0000256" key="1">
    <source>
        <dbReference type="SAM" id="SignalP"/>
    </source>
</evidence>
<accession>A0ABR1J7T4</accession>